<keyword evidence="1" id="KW-1133">Transmembrane helix</keyword>
<organism evidence="2 3">
    <name type="scientific">Sulfobacillus thermotolerans</name>
    <dbReference type="NCBI Taxonomy" id="338644"/>
    <lineage>
        <taxon>Bacteria</taxon>
        <taxon>Bacillati</taxon>
        <taxon>Bacillota</taxon>
        <taxon>Clostridia</taxon>
        <taxon>Eubacteriales</taxon>
        <taxon>Clostridiales Family XVII. Incertae Sedis</taxon>
        <taxon>Sulfobacillus</taxon>
    </lineage>
</organism>
<evidence type="ECO:0000313" key="3">
    <source>
        <dbReference type="Proteomes" id="UP000325292"/>
    </source>
</evidence>
<proteinExistence type="predicted"/>
<gene>
    <name evidence="2" type="ORF">BXT84_16050</name>
</gene>
<feature type="transmembrane region" description="Helical" evidence="1">
    <location>
        <begin position="20"/>
        <end position="37"/>
    </location>
</feature>
<dbReference type="Proteomes" id="UP000325292">
    <property type="component" value="Chromosome"/>
</dbReference>
<evidence type="ECO:0000256" key="1">
    <source>
        <dbReference type="SAM" id="Phobius"/>
    </source>
</evidence>
<accession>A0ABM6RVG6</accession>
<dbReference type="EMBL" id="CP019454">
    <property type="protein sequence ID" value="AUW95281.1"/>
    <property type="molecule type" value="Genomic_DNA"/>
</dbReference>
<sequence>MSSRWWLERVTGVRGSLAVPALYGILAAAICLVAELWPHLSMAQQVKALLLAGIWLATGFVQTLAWISARVATPATSPTISDEELEPLVGLLIQRVGKIEAIRWVKAVRHCTLNEAKQFVDAVSGNRHEEE</sequence>
<keyword evidence="3" id="KW-1185">Reference proteome</keyword>
<keyword evidence="1" id="KW-0472">Membrane</keyword>
<feature type="transmembrane region" description="Helical" evidence="1">
    <location>
        <begin position="49"/>
        <end position="69"/>
    </location>
</feature>
<protein>
    <recommendedName>
        <fullName evidence="4">Ribosomal protein L7/L12 C-terminal domain-containing protein</fullName>
    </recommendedName>
</protein>
<evidence type="ECO:0008006" key="4">
    <source>
        <dbReference type="Google" id="ProtNLM"/>
    </source>
</evidence>
<name>A0ABM6RVG6_9FIRM</name>
<evidence type="ECO:0000313" key="2">
    <source>
        <dbReference type="EMBL" id="AUW95281.1"/>
    </source>
</evidence>
<keyword evidence="1" id="KW-0812">Transmembrane</keyword>
<reference evidence="2 3" key="1">
    <citation type="journal article" date="2019" name="Sci. Rep.">
        <title>Sulfobacillus thermotolerans: new insights into resistance and metabolic capacities of acidophilic chemolithotrophs.</title>
        <authorList>
            <person name="Panyushkina A.E."/>
            <person name="Babenko V.V."/>
            <person name="Nikitina A.S."/>
            <person name="Selezneva O.V."/>
            <person name="Tsaplina I.A."/>
            <person name="Letarova M.A."/>
            <person name="Kostryukova E.S."/>
            <person name="Letarov A.V."/>
        </authorList>
    </citation>
    <scope>NUCLEOTIDE SEQUENCE [LARGE SCALE GENOMIC DNA]</scope>
    <source>
        <strain evidence="2 3">Kr1</strain>
    </source>
</reference>